<dbReference type="PANTHER" id="PTHR42693:SF42">
    <property type="entry name" value="ARYLSULFATASE G"/>
    <property type="match status" value="1"/>
</dbReference>
<keyword evidence="6" id="KW-0106">Calcium</keyword>
<feature type="domain" description="Sulfatase N-terminal" evidence="7">
    <location>
        <begin position="22"/>
        <end position="348"/>
    </location>
</feature>
<keyword evidence="4" id="KW-0732">Signal</keyword>
<protein>
    <submittedName>
        <fullName evidence="8">Sulfatase</fullName>
    </submittedName>
</protein>
<proteinExistence type="inferred from homology"/>
<dbReference type="EMBL" id="JBHUIV010000018">
    <property type="protein sequence ID" value="MFD2202659.1"/>
    <property type="molecule type" value="Genomic_DNA"/>
</dbReference>
<keyword evidence="9" id="KW-1185">Reference proteome</keyword>
<dbReference type="PANTHER" id="PTHR42693">
    <property type="entry name" value="ARYLSULFATASE FAMILY MEMBER"/>
    <property type="match status" value="1"/>
</dbReference>
<keyword evidence="5" id="KW-0378">Hydrolase</keyword>
<comment type="similarity">
    <text evidence="2">Belongs to the sulfatase family.</text>
</comment>
<dbReference type="InterPro" id="IPR050738">
    <property type="entry name" value="Sulfatase"/>
</dbReference>
<sequence>MRELVFVFLALVFMNKGYAQNPNIIFILTDDLGYTDLGCYGNPYNETPNLDSLAKGGLLFTDAYSSSPVCSPSRAGLMTGKHPARIGLTNFLIGNRTDEESPILPPDWQKFLPANELTLPEILKSRNYYTGMIGKWHLGNGEGQSPWDQGFDFSRSIGKNGLDYYNYSIFEDSYEKEFEDNGTYYLTDRLTDYAIEFLENKKEEEQPFFLFLSYSAPHVWLVPRGDKLSKYLKKYNRFNDKYNPYYAAMIESVDDGVGNIIKKLQEMGILENTLIIFTSDNGGVGLAEQGPIPTDLQPLKKWKGHNYEGGIRVPLIAFWKGRISEERVSDLPTSNIDFFPSIAALVGVPVQHQLDGKNILNHILDGAEEERERPLFWHYPHFSNQLGRPSAAVRLGNWKLILRYEDQGVELYNLQEDIGENNDLSSKEIEIKQRLFSLLLDWLKETNARLPLDKQTLEPIKIKRDLM</sequence>
<evidence type="ECO:0000256" key="2">
    <source>
        <dbReference type="ARBA" id="ARBA00008779"/>
    </source>
</evidence>
<dbReference type="Gene3D" id="3.30.1120.10">
    <property type="match status" value="1"/>
</dbReference>
<dbReference type="Pfam" id="PF00884">
    <property type="entry name" value="Sulfatase"/>
    <property type="match status" value="1"/>
</dbReference>
<comment type="caution">
    <text evidence="8">The sequence shown here is derived from an EMBL/GenBank/DDBJ whole genome shotgun (WGS) entry which is preliminary data.</text>
</comment>
<evidence type="ECO:0000313" key="8">
    <source>
        <dbReference type="EMBL" id="MFD2202659.1"/>
    </source>
</evidence>
<accession>A0ABW5BAX4</accession>
<name>A0ABW5BAX4_9BACT</name>
<dbReference type="InterPro" id="IPR000917">
    <property type="entry name" value="Sulfatase_N"/>
</dbReference>
<dbReference type="InterPro" id="IPR017850">
    <property type="entry name" value="Alkaline_phosphatase_core_sf"/>
</dbReference>
<dbReference type="RefSeq" id="WP_380803854.1">
    <property type="nucleotide sequence ID" value="NZ_JBHUIV010000018.1"/>
</dbReference>
<dbReference type="PROSITE" id="PS00523">
    <property type="entry name" value="SULFATASE_1"/>
    <property type="match status" value="1"/>
</dbReference>
<evidence type="ECO:0000256" key="6">
    <source>
        <dbReference type="ARBA" id="ARBA00022837"/>
    </source>
</evidence>
<keyword evidence="3" id="KW-0479">Metal-binding</keyword>
<comment type="cofactor">
    <cofactor evidence="1">
        <name>Ca(2+)</name>
        <dbReference type="ChEBI" id="CHEBI:29108"/>
    </cofactor>
</comment>
<dbReference type="CDD" id="cd16144">
    <property type="entry name" value="ARS_like"/>
    <property type="match status" value="1"/>
</dbReference>
<evidence type="ECO:0000313" key="9">
    <source>
        <dbReference type="Proteomes" id="UP001597414"/>
    </source>
</evidence>
<organism evidence="8 9">
    <name type="scientific">Shivajiella indica</name>
    <dbReference type="NCBI Taxonomy" id="872115"/>
    <lineage>
        <taxon>Bacteria</taxon>
        <taxon>Pseudomonadati</taxon>
        <taxon>Bacteroidota</taxon>
        <taxon>Cytophagia</taxon>
        <taxon>Cytophagales</taxon>
        <taxon>Cyclobacteriaceae</taxon>
        <taxon>Shivajiella</taxon>
    </lineage>
</organism>
<gene>
    <name evidence="8" type="ORF">ACFSKV_13865</name>
</gene>
<evidence type="ECO:0000259" key="7">
    <source>
        <dbReference type="Pfam" id="PF00884"/>
    </source>
</evidence>
<evidence type="ECO:0000256" key="5">
    <source>
        <dbReference type="ARBA" id="ARBA00022801"/>
    </source>
</evidence>
<evidence type="ECO:0000256" key="4">
    <source>
        <dbReference type="ARBA" id="ARBA00022729"/>
    </source>
</evidence>
<evidence type="ECO:0000256" key="3">
    <source>
        <dbReference type="ARBA" id="ARBA00022723"/>
    </source>
</evidence>
<dbReference type="Gene3D" id="3.40.720.10">
    <property type="entry name" value="Alkaline Phosphatase, subunit A"/>
    <property type="match status" value="1"/>
</dbReference>
<dbReference type="SUPFAM" id="SSF53649">
    <property type="entry name" value="Alkaline phosphatase-like"/>
    <property type="match status" value="1"/>
</dbReference>
<dbReference type="InterPro" id="IPR024607">
    <property type="entry name" value="Sulfatase_CS"/>
</dbReference>
<reference evidence="9" key="1">
    <citation type="journal article" date="2019" name="Int. J. Syst. Evol. Microbiol.">
        <title>The Global Catalogue of Microorganisms (GCM) 10K type strain sequencing project: providing services to taxonomists for standard genome sequencing and annotation.</title>
        <authorList>
            <consortium name="The Broad Institute Genomics Platform"/>
            <consortium name="The Broad Institute Genome Sequencing Center for Infectious Disease"/>
            <person name="Wu L."/>
            <person name="Ma J."/>
        </authorList>
    </citation>
    <scope>NUCLEOTIDE SEQUENCE [LARGE SCALE GENOMIC DNA]</scope>
    <source>
        <strain evidence="9">KCTC 19812</strain>
    </source>
</reference>
<dbReference type="Proteomes" id="UP001597414">
    <property type="component" value="Unassembled WGS sequence"/>
</dbReference>
<evidence type="ECO:0000256" key="1">
    <source>
        <dbReference type="ARBA" id="ARBA00001913"/>
    </source>
</evidence>